<dbReference type="Proteomes" id="UP000076584">
    <property type="component" value="Unassembled WGS sequence"/>
</dbReference>
<organism evidence="1 2">
    <name type="scientific">Colletotrichum incanum</name>
    <name type="common">Soybean anthracnose fungus</name>
    <dbReference type="NCBI Taxonomy" id="1573173"/>
    <lineage>
        <taxon>Eukaryota</taxon>
        <taxon>Fungi</taxon>
        <taxon>Dikarya</taxon>
        <taxon>Ascomycota</taxon>
        <taxon>Pezizomycotina</taxon>
        <taxon>Sordariomycetes</taxon>
        <taxon>Hypocreomycetidae</taxon>
        <taxon>Glomerellales</taxon>
        <taxon>Glomerellaceae</taxon>
        <taxon>Colletotrichum</taxon>
        <taxon>Colletotrichum spaethianum species complex</taxon>
    </lineage>
</organism>
<proteinExistence type="predicted"/>
<keyword evidence="2" id="KW-1185">Reference proteome</keyword>
<sequence length="140" mass="15843">MAYVQNAIANQDLNETTEAAYGIRLYFPKTDYGTIVITTRSLTMLILMRLRNDLTAFCLLSRQLESTLTKCLRPALSTSNCITNYGCNYKDRGQGLDSERSIWLQNITKDKFNFNATIRVLCEYGLVEADHPIKESGVDS</sequence>
<name>A0A161Y8Y6_COLIC</name>
<dbReference type="EMBL" id="LFIW01002504">
    <property type="protein sequence ID" value="KZL68377.1"/>
    <property type="molecule type" value="Genomic_DNA"/>
</dbReference>
<gene>
    <name evidence="1" type="ORF">CI238_00250</name>
</gene>
<evidence type="ECO:0000313" key="1">
    <source>
        <dbReference type="EMBL" id="KZL68377.1"/>
    </source>
</evidence>
<evidence type="ECO:0000313" key="2">
    <source>
        <dbReference type="Proteomes" id="UP000076584"/>
    </source>
</evidence>
<comment type="caution">
    <text evidence="1">The sequence shown here is derived from an EMBL/GenBank/DDBJ whole genome shotgun (WGS) entry which is preliminary data.</text>
</comment>
<reference evidence="1 2" key="1">
    <citation type="submission" date="2015-06" db="EMBL/GenBank/DDBJ databases">
        <title>Survival trade-offs in plant roots during colonization by closely related pathogenic and mutualistic fungi.</title>
        <authorList>
            <person name="Hacquard S."/>
            <person name="Kracher B."/>
            <person name="Hiruma K."/>
            <person name="Weinman A."/>
            <person name="Muench P."/>
            <person name="Garrido Oter R."/>
            <person name="Ver Loren van Themaat E."/>
            <person name="Dallerey J.-F."/>
            <person name="Damm U."/>
            <person name="Henrissat B."/>
            <person name="Lespinet O."/>
            <person name="Thon M."/>
            <person name="Kemen E."/>
            <person name="McHardy A.C."/>
            <person name="Schulze-Lefert P."/>
            <person name="O'Connell R.J."/>
        </authorList>
    </citation>
    <scope>NUCLEOTIDE SEQUENCE [LARGE SCALE GENOMIC DNA]</scope>
    <source>
        <strain evidence="1 2">MAFF 238704</strain>
    </source>
</reference>
<accession>A0A161Y8Y6</accession>
<protein>
    <submittedName>
        <fullName evidence="1">Uncharacterized protein</fullName>
    </submittedName>
</protein>
<dbReference type="AlphaFoldDB" id="A0A161Y8Y6"/>